<reference evidence="3 4" key="1">
    <citation type="submission" date="2018-05" db="EMBL/GenBank/DDBJ databases">
        <title>Genetic diversity of glacier-inhabiting Cryobacterium bacteria in China and description of Cryobacterium mengkeensis sp. nov. and Arthrobacter glacialis sp. nov.</title>
        <authorList>
            <person name="Liu Q."/>
            <person name="Xin Y.-H."/>
        </authorList>
    </citation>
    <scope>NUCLEOTIDE SEQUENCE [LARGE SCALE GENOMIC DNA]</scope>
    <source>
        <strain evidence="3 4">GP3</strain>
    </source>
</reference>
<dbReference type="Pfam" id="PF13416">
    <property type="entry name" value="SBP_bac_8"/>
    <property type="match status" value="1"/>
</dbReference>
<dbReference type="Proteomes" id="UP000246303">
    <property type="component" value="Unassembled WGS sequence"/>
</dbReference>
<dbReference type="AlphaFoldDB" id="A0A2V3DST0"/>
<feature type="signal peptide" evidence="2">
    <location>
        <begin position="1"/>
        <end position="25"/>
    </location>
</feature>
<gene>
    <name evidence="3" type="ORF">CVS29_10980</name>
</gene>
<organism evidence="3 4">
    <name type="scientific">Arthrobacter psychrochitiniphilus</name>
    <dbReference type="NCBI Taxonomy" id="291045"/>
    <lineage>
        <taxon>Bacteria</taxon>
        <taxon>Bacillati</taxon>
        <taxon>Actinomycetota</taxon>
        <taxon>Actinomycetes</taxon>
        <taxon>Micrococcales</taxon>
        <taxon>Micrococcaceae</taxon>
        <taxon>Arthrobacter</taxon>
    </lineage>
</organism>
<dbReference type="PANTHER" id="PTHR30006">
    <property type="entry name" value="THIAMINE-BINDING PERIPLASMIC PROTEIN-RELATED"/>
    <property type="match status" value="1"/>
</dbReference>
<dbReference type="OrthoDB" id="9769319at2"/>
<evidence type="ECO:0008006" key="5">
    <source>
        <dbReference type="Google" id="ProtNLM"/>
    </source>
</evidence>
<dbReference type="PROSITE" id="PS51257">
    <property type="entry name" value="PROKAR_LIPOPROTEIN"/>
    <property type="match status" value="1"/>
</dbReference>
<keyword evidence="1 2" id="KW-0732">Signal</keyword>
<dbReference type="PANTHER" id="PTHR30006:SF24">
    <property type="entry name" value="SLL0237 PROTEIN"/>
    <property type="match status" value="1"/>
</dbReference>
<feature type="chain" id="PRO_5039639796" description="ABC transporter substrate-binding protein" evidence="2">
    <location>
        <begin position="26"/>
        <end position="357"/>
    </location>
</feature>
<accession>A0A2V3DST0</accession>
<evidence type="ECO:0000256" key="2">
    <source>
        <dbReference type="SAM" id="SignalP"/>
    </source>
</evidence>
<keyword evidence="4" id="KW-1185">Reference proteome</keyword>
<evidence type="ECO:0000313" key="4">
    <source>
        <dbReference type="Proteomes" id="UP000246303"/>
    </source>
</evidence>
<dbReference type="RefSeq" id="WP_110106370.1">
    <property type="nucleotide sequence ID" value="NZ_JACBZZ010000001.1"/>
</dbReference>
<dbReference type="EMBL" id="QHLZ01000006">
    <property type="protein sequence ID" value="PXA65194.1"/>
    <property type="molecule type" value="Genomic_DNA"/>
</dbReference>
<sequence>MTITFTRRALAVGSVLAATALAVSACSSTETPQNSSDTIVVSTFPFGVDQMTEAIFDPFTKATGIKVKVDTGSNADRLSRLQLEGDKSGIDVMMISDTFAALGDKDGLFQKVDAAKIPELANIAEFAKDDSYTGPAYSYQLNGVLFNKDKVSAKEAASWDLFSDASLKGRLALPNYAVTSGPLTVAGVAQTFGKGATDVDTAFTKMHAWSPNILQFYSSTTEFTNLLTQGEIYAGVALNGFATPLVKSDDQFAWTAPEKGRYMATNRAMIPTGATNVDGANKFINFLLSQATQQSSAEIVGDLPVNLSAKLPQDLSAVVGDIAKDPSAHGYKTISPADFLPNRNEWTERFNREVIGQ</sequence>
<proteinExistence type="predicted"/>
<protein>
    <recommendedName>
        <fullName evidence="5">ABC transporter substrate-binding protein</fullName>
    </recommendedName>
</protein>
<dbReference type="SUPFAM" id="SSF53850">
    <property type="entry name" value="Periplasmic binding protein-like II"/>
    <property type="match status" value="1"/>
</dbReference>
<name>A0A2V3DST0_9MICC</name>
<dbReference type="Gene3D" id="3.40.190.10">
    <property type="entry name" value="Periplasmic binding protein-like II"/>
    <property type="match status" value="2"/>
</dbReference>
<dbReference type="InterPro" id="IPR006059">
    <property type="entry name" value="SBP"/>
</dbReference>
<comment type="caution">
    <text evidence="3">The sequence shown here is derived from an EMBL/GenBank/DDBJ whole genome shotgun (WGS) entry which is preliminary data.</text>
</comment>
<evidence type="ECO:0000313" key="3">
    <source>
        <dbReference type="EMBL" id="PXA65194.1"/>
    </source>
</evidence>
<evidence type="ECO:0000256" key="1">
    <source>
        <dbReference type="ARBA" id="ARBA00022729"/>
    </source>
</evidence>